<reference evidence="4 5" key="1">
    <citation type="journal article" date="2023" name="Nat. Commun.">
        <title>Origin of minicircular mitochondrial genomes in red algae.</title>
        <authorList>
            <person name="Lee Y."/>
            <person name="Cho C.H."/>
            <person name="Lee Y.M."/>
            <person name="Park S.I."/>
            <person name="Yang J.H."/>
            <person name="West J.A."/>
            <person name="Bhattacharya D."/>
            <person name="Yoon H.S."/>
        </authorList>
    </citation>
    <scope>NUCLEOTIDE SEQUENCE [LARGE SCALE GENOMIC DNA]</scope>
    <source>
        <strain evidence="4 5">CCMP1338</strain>
        <tissue evidence="4">Whole cell</tissue>
    </source>
</reference>
<dbReference type="EMBL" id="JAMWBK010000001">
    <property type="protein sequence ID" value="KAJ8908440.1"/>
    <property type="molecule type" value="Genomic_DNA"/>
</dbReference>
<accession>A0AAV8V1Q6</accession>
<protein>
    <recommendedName>
        <fullName evidence="6">ER membrane protein complex subunit 1</fullName>
    </recommendedName>
</protein>
<gene>
    <name evidence="4" type="ORF">NDN08_005149</name>
</gene>
<feature type="signal peptide" evidence="3">
    <location>
        <begin position="1"/>
        <end position="24"/>
    </location>
</feature>
<keyword evidence="2" id="KW-0472">Membrane</keyword>
<keyword evidence="3" id="KW-0732">Signal</keyword>
<feature type="chain" id="PRO_5043395537" description="ER membrane protein complex subunit 1" evidence="3">
    <location>
        <begin position="25"/>
        <end position="557"/>
    </location>
</feature>
<evidence type="ECO:0000313" key="4">
    <source>
        <dbReference type="EMBL" id="KAJ8908440.1"/>
    </source>
</evidence>
<evidence type="ECO:0008006" key="6">
    <source>
        <dbReference type="Google" id="ProtNLM"/>
    </source>
</evidence>
<evidence type="ECO:0000256" key="2">
    <source>
        <dbReference type="SAM" id="Phobius"/>
    </source>
</evidence>
<feature type="transmembrane region" description="Helical" evidence="2">
    <location>
        <begin position="494"/>
        <end position="512"/>
    </location>
</feature>
<dbReference type="AlphaFoldDB" id="A0AAV8V1Q6"/>
<keyword evidence="5" id="KW-1185">Reference proteome</keyword>
<keyword evidence="2" id="KW-1133">Transmembrane helix</keyword>
<evidence type="ECO:0000313" key="5">
    <source>
        <dbReference type="Proteomes" id="UP001157974"/>
    </source>
</evidence>
<organism evidence="4 5">
    <name type="scientific">Rhodosorus marinus</name>
    <dbReference type="NCBI Taxonomy" id="101924"/>
    <lineage>
        <taxon>Eukaryota</taxon>
        <taxon>Rhodophyta</taxon>
        <taxon>Stylonematophyceae</taxon>
        <taxon>Stylonematales</taxon>
        <taxon>Stylonemataceae</taxon>
        <taxon>Rhodosorus</taxon>
    </lineage>
</organism>
<evidence type="ECO:0000256" key="3">
    <source>
        <dbReference type="SAM" id="SignalP"/>
    </source>
</evidence>
<feature type="region of interest" description="Disordered" evidence="1">
    <location>
        <begin position="538"/>
        <end position="557"/>
    </location>
</feature>
<comment type="caution">
    <text evidence="4">The sequence shown here is derived from an EMBL/GenBank/DDBJ whole genome shotgun (WGS) entry which is preliminary data.</text>
</comment>
<evidence type="ECO:0000256" key="1">
    <source>
        <dbReference type="SAM" id="MobiDB-lite"/>
    </source>
</evidence>
<keyword evidence="2" id="KW-0812">Transmembrane</keyword>
<name>A0AAV8V1Q6_9RHOD</name>
<sequence length="557" mass="62549">MEVRKDSRIRFVFCIVFWLTWVRAVKIPPDGKDVGPVLVNRAVLDNGEIFIAGTVRSKNSGREFFAATVSPDLKTIGERVFVDGGDGDDELTEIVAHPHFIYLAGYSETGLVQKDATIKKRRVVVLTLNRRTFALYKSFEAPPSEREAIRKLVFTDSHLFTVGWSVDEDKGIIIRKMQSRNLEVEWSTTFGQPHVVPEFAEADANGDVFVLSQENNRAEKTFKLRIKKISTAYKYLLVDSEVADSSSGREMSAYGLTIDSNMFPITMYSGGGRTSMAKLNRRGKVLWRQVLTGTGRQIMFSSVGILYMVDEPGRFLRAYSSRGEEVEVGKAPKSLTSISVDQNSGEVLTYRSTLEGLGEFEIVTSPNSELALKPIHPGYKQIVCKVRTELVNDERSQLVDYVGDVVADLVFCDRDLLRARLSEENVVEVKFPVNKEDVDRAKDQLDVLRSKDHILFDILPTDAKPVLEHLSVEAGTGVDLDRDAADIMKLTAEIVVGLVCLAAMILLSILGYKKLKQRRKNERTEQWLRRTQEVELHPVEGGSDMSSVHSDDPMFDR</sequence>
<proteinExistence type="predicted"/>
<dbReference type="Proteomes" id="UP001157974">
    <property type="component" value="Unassembled WGS sequence"/>
</dbReference>